<evidence type="ECO:0000313" key="7">
    <source>
        <dbReference type="EMBL" id="SFJ55932.1"/>
    </source>
</evidence>
<proteinExistence type="inferred from homology"/>
<keyword evidence="4" id="KW-0788">Thiol protease</keyword>
<keyword evidence="8" id="KW-1185">Reference proteome</keyword>
<reference evidence="8" key="1">
    <citation type="submission" date="2016-10" db="EMBL/GenBank/DDBJ databases">
        <authorList>
            <person name="Varghese N."/>
            <person name="Submissions S."/>
        </authorList>
    </citation>
    <scope>NUCLEOTIDE SEQUENCE [LARGE SCALE GENOMIC DNA]</scope>
    <source>
        <strain evidence="8">DSM 26542</strain>
    </source>
</reference>
<dbReference type="PROSITE" id="PS51935">
    <property type="entry name" value="NLPC_P60"/>
    <property type="match status" value="1"/>
</dbReference>
<protein>
    <submittedName>
        <fullName evidence="7">NlpC/P60 family protein</fullName>
    </submittedName>
</protein>
<evidence type="ECO:0000256" key="5">
    <source>
        <dbReference type="SAM" id="SignalP"/>
    </source>
</evidence>
<feature type="domain" description="NlpC/P60" evidence="6">
    <location>
        <begin position="80"/>
        <end position="205"/>
    </location>
</feature>
<feature type="chain" id="PRO_5017195336" evidence="5">
    <location>
        <begin position="22"/>
        <end position="210"/>
    </location>
</feature>
<organism evidence="7 8">
    <name type="scientific">Myroides guanonis</name>
    <dbReference type="NCBI Taxonomy" id="1150112"/>
    <lineage>
        <taxon>Bacteria</taxon>
        <taxon>Pseudomonadati</taxon>
        <taxon>Bacteroidota</taxon>
        <taxon>Flavobacteriia</taxon>
        <taxon>Flavobacteriales</taxon>
        <taxon>Flavobacteriaceae</taxon>
        <taxon>Myroides</taxon>
    </lineage>
</organism>
<dbReference type="OrthoDB" id="9807055at2"/>
<dbReference type="Proteomes" id="UP000243887">
    <property type="component" value="Unassembled WGS sequence"/>
</dbReference>
<feature type="signal peptide" evidence="5">
    <location>
        <begin position="1"/>
        <end position="21"/>
    </location>
</feature>
<dbReference type="STRING" id="1150112.SAMN04487893_11016"/>
<dbReference type="PANTHER" id="PTHR47053">
    <property type="entry name" value="MUREIN DD-ENDOPEPTIDASE MEPH-RELATED"/>
    <property type="match status" value="1"/>
</dbReference>
<dbReference type="EMBL" id="FORU01000010">
    <property type="protein sequence ID" value="SFJ55932.1"/>
    <property type="molecule type" value="Genomic_DNA"/>
</dbReference>
<dbReference type="GO" id="GO:0006508">
    <property type="term" value="P:proteolysis"/>
    <property type="evidence" value="ECO:0007669"/>
    <property type="project" value="UniProtKB-KW"/>
</dbReference>
<dbReference type="Pfam" id="PF00877">
    <property type="entry name" value="NLPC_P60"/>
    <property type="match status" value="1"/>
</dbReference>
<evidence type="ECO:0000256" key="1">
    <source>
        <dbReference type="ARBA" id="ARBA00007074"/>
    </source>
</evidence>
<evidence type="ECO:0000256" key="2">
    <source>
        <dbReference type="ARBA" id="ARBA00022670"/>
    </source>
</evidence>
<dbReference type="SUPFAM" id="SSF54001">
    <property type="entry name" value="Cysteine proteinases"/>
    <property type="match status" value="1"/>
</dbReference>
<accession>A0A1I3SD84</accession>
<dbReference type="PANTHER" id="PTHR47053:SF1">
    <property type="entry name" value="MUREIN DD-ENDOPEPTIDASE MEPH-RELATED"/>
    <property type="match status" value="1"/>
</dbReference>
<dbReference type="Gene3D" id="3.90.1720.10">
    <property type="entry name" value="endopeptidase domain like (from Nostoc punctiforme)"/>
    <property type="match status" value="1"/>
</dbReference>
<name>A0A1I3SD84_9FLAO</name>
<dbReference type="InterPro" id="IPR000064">
    <property type="entry name" value="NLP_P60_dom"/>
</dbReference>
<evidence type="ECO:0000313" key="8">
    <source>
        <dbReference type="Proteomes" id="UP000243887"/>
    </source>
</evidence>
<dbReference type="InterPro" id="IPR051202">
    <property type="entry name" value="Peptidase_C40"/>
</dbReference>
<keyword evidence="2" id="KW-0645">Protease</keyword>
<evidence type="ECO:0000256" key="4">
    <source>
        <dbReference type="ARBA" id="ARBA00022807"/>
    </source>
</evidence>
<comment type="similarity">
    <text evidence="1">Belongs to the peptidase C40 family.</text>
</comment>
<keyword evidence="3" id="KW-0378">Hydrolase</keyword>
<keyword evidence="5" id="KW-0732">Signal</keyword>
<dbReference type="InterPro" id="IPR038765">
    <property type="entry name" value="Papain-like_cys_pep_sf"/>
</dbReference>
<dbReference type="GO" id="GO:0008234">
    <property type="term" value="F:cysteine-type peptidase activity"/>
    <property type="evidence" value="ECO:0007669"/>
    <property type="project" value="UniProtKB-KW"/>
</dbReference>
<evidence type="ECO:0000259" key="6">
    <source>
        <dbReference type="PROSITE" id="PS51935"/>
    </source>
</evidence>
<dbReference type="AlphaFoldDB" id="A0A1I3SD84"/>
<evidence type="ECO:0000256" key="3">
    <source>
        <dbReference type="ARBA" id="ARBA00022801"/>
    </source>
</evidence>
<sequence>MKKYVLALVLLSFLATEQIWSNENASNMQLENGPKKKKPAKKAEAQNAEYAYVDKEKVSVEELGALLEEIDANEELDEINYLTEQLLNVANDNIGVRYRFGGTTKNGMDCSGLVTTAFNTFNISLPRSSRDMATIGDKVTKNEAQKGDLIFFKTRGSRISHVGIVTEVLDDEIKFIHSSTSKGVIISSTKEAYYHKTFAQINRVYDKTML</sequence>
<dbReference type="RefSeq" id="WP_090679486.1">
    <property type="nucleotide sequence ID" value="NZ_FORU01000010.1"/>
</dbReference>
<gene>
    <name evidence="7" type="ORF">SAMN04487893_11016</name>
</gene>